<evidence type="ECO:0008006" key="2">
    <source>
        <dbReference type="Google" id="ProtNLM"/>
    </source>
</evidence>
<accession>A0A6B1F967</accession>
<proteinExistence type="predicted"/>
<sequence length="193" mass="21211">MNINQPVHAVVEGIIDDAVVRKLFAETGIQCGTIYVQNGVGNLLKKLPSYNQSAKRLPWFVVCDLDRKPCAPSLHHDMILAFLHVCIAVRAVEAWFMADRGALARYLSIPQGKIPARPEEVDDPKQTIVNLARQSRSSVVKDAVVPSERSGRPVGPGYTATMIEFVQDKWRPVRASQAAPSLARALARCRVSG</sequence>
<reference evidence="1" key="1">
    <citation type="submission" date="2019-09" db="EMBL/GenBank/DDBJ databases">
        <title>Characterisation of the sponge microbiome using genome-centric metagenomics.</title>
        <authorList>
            <person name="Engelberts J.P."/>
            <person name="Robbins S.J."/>
            <person name="De Goeij J.M."/>
            <person name="Aranda M."/>
            <person name="Bell S.C."/>
            <person name="Webster N.S."/>
        </authorList>
    </citation>
    <scope>NUCLEOTIDE SEQUENCE</scope>
    <source>
        <strain evidence="1">SB0676_bin_10</strain>
    </source>
</reference>
<evidence type="ECO:0000313" key="1">
    <source>
        <dbReference type="EMBL" id="MYG38898.1"/>
    </source>
</evidence>
<comment type="caution">
    <text evidence="1">The sequence shown here is derived from an EMBL/GenBank/DDBJ whole genome shotgun (WGS) entry which is preliminary data.</text>
</comment>
<protein>
    <recommendedName>
        <fullName evidence="2">DUF4276 family protein</fullName>
    </recommendedName>
</protein>
<organism evidence="1">
    <name type="scientific">Synechococcus sp. SB0676_bin_10</name>
    <dbReference type="NCBI Taxonomy" id="2604869"/>
    <lineage>
        <taxon>Bacteria</taxon>
        <taxon>Bacillati</taxon>
        <taxon>Cyanobacteriota</taxon>
        <taxon>Cyanophyceae</taxon>
        <taxon>Synechococcales</taxon>
        <taxon>Synechococcaceae</taxon>
        <taxon>Synechococcus</taxon>
    </lineage>
</organism>
<gene>
    <name evidence="1" type="ORF">F4162_08060</name>
</gene>
<dbReference type="AlphaFoldDB" id="A0A6B1F967"/>
<name>A0A6B1F967_9SYNE</name>
<dbReference type="EMBL" id="VYDO01000256">
    <property type="protein sequence ID" value="MYG38898.1"/>
    <property type="molecule type" value="Genomic_DNA"/>
</dbReference>